<dbReference type="Gene3D" id="1.20.1740.10">
    <property type="entry name" value="Amino acid/polyamine transporter I"/>
    <property type="match status" value="1"/>
</dbReference>
<dbReference type="Proteomes" id="UP000279236">
    <property type="component" value="Unassembled WGS sequence"/>
</dbReference>
<feature type="transmembrane region" description="Helical" evidence="7">
    <location>
        <begin position="408"/>
        <end position="432"/>
    </location>
</feature>
<dbReference type="InterPro" id="IPR050524">
    <property type="entry name" value="APC_YAT"/>
</dbReference>
<keyword evidence="6 7" id="KW-0472">Membrane</keyword>
<feature type="transmembrane region" description="Helical" evidence="7">
    <location>
        <begin position="47"/>
        <end position="66"/>
    </location>
</feature>
<dbReference type="EMBL" id="RSCE01000006">
    <property type="protein sequence ID" value="RSH82046.1"/>
    <property type="molecule type" value="Genomic_DNA"/>
</dbReference>
<evidence type="ECO:0000313" key="9">
    <source>
        <dbReference type="EMBL" id="RSH82046.1"/>
    </source>
</evidence>
<evidence type="ECO:0000256" key="4">
    <source>
        <dbReference type="ARBA" id="ARBA00022970"/>
    </source>
</evidence>
<dbReference type="InterPro" id="IPR004840">
    <property type="entry name" value="Amino_acid_permease_CS"/>
</dbReference>
<evidence type="ECO:0000256" key="2">
    <source>
        <dbReference type="ARBA" id="ARBA00022448"/>
    </source>
</evidence>
<keyword evidence="3 7" id="KW-0812">Transmembrane</keyword>
<name>A0A427XT35_9TREE</name>
<keyword evidence="5 7" id="KW-1133">Transmembrane helix</keyword>
<evidence type="ECO:0000256" key="6">
    <source>
        <dbReference type="ARBA" id="ARBA00023136"/>
    </source>
</evidence>
<keyword evidence="4" id="KW-0029">Amino-acid transport</keyword>
<feature type="transmembrane region" description="Helical" evidence="7">
    <location>
        <begin position="377"/>
        <end position="396"/>
    </location>
</feature>
<sequence length="545" mass="59646">MSSDEKPASSHLDQDPEKIGHEVHIAIADDESPDNLHRGLKDRHIQMIALGGVIGTALFIGTAPALADGGPLGVLLGFIAMGSLVYSVMACLGEMIVHTPIPGGHIALAQRYVGPSMSFAMGWFYWYLWTILLPAELSAVAVLIGYWVPDINPAVWIGIALVVVTLLNSCSVRVYGESEFWFASLKIVLIVGIILCSVIVSAGGNPKHEVIGFKYWTGENGPFQQYKGIPGSLGRFLGFWATLTRAAFGYVGVENVSLAAGEAQDPKNSMSKAIRRVWIRIVIFFITTVFVMTLIMPSSDPRLRLGTGTATSSPFVIAYQLVGIKVLPSVINAGVLCSATSAASAHMYLGSRALWALSYNGRAPAIFQKTNRHGTPYLCVAVAFAFGLLAFTSAGAKTAGDIFNYFSNMVSIVGLISWAGIAFIYLRFYAALKYAGLNRRELLTHYCTWFQPYMGWYTLIFSSIVVLFNSWAVFMKGNWDVADFICGYLPVPLFFIAYFGHKFITKSKMKPFDEIDFFTDSKAEDFGEVKAQPTTVWGRMLHAVI</sequence>
<comment type="caution">
    <text evidence="9">The sequence shown here is derived from an EMBL/GenBank/DDBJ whole genome shotgun (WGS) entry which is preliminary data.</text>
</comment>
<dbReference type="PANTHER" id="PTHR43341">
    <property type="entry name" value="AMINO ACID PERMEASE"/>
    <property type="match status" value="1"/>
</dbReference>
<gene>
    <name evidence="9" type="ORF">EHS24_008250</name>
</gene>
<dbReference type="GO" id="GO:0015171">
    <property type="term" value="F:amino acid transmembrane transporter activity"/>
    <property type="evidence" value="ECO:0007669"/>
    <property type="project" value="TreeGrafter"/>
</dbReference>
<dbReference type="GeneID" id="39592793"/>
<protein>
    <recommendedName>
        <fullName evidence="8">Amino acid permease/ SLC12A domain-containing protein</fullName>
    </recommendedName>
</protein>
<dbReference type="STRING" id="105984.A0A427XT35"/>
<organism evidence="9 10">
    <name type="scientific">Apiotrichum porosum</name>
    <dbReference type="NCBI Taxonomy" id="105984"/>
    <lineage>
        <taxon>Eukaryota</taxon>
        <taxon>Fungi</taxon>
        <taxon>Dikarya</taxon>
        <taxon>Basidiomycota</taxon>
        <taxon>Agaricomycotina</taxon>
        <taxon>Tremellomycetes</taxon>
        <taxon>Trichosporonales</taxon>
        <taxon>Trichosporonaceae</taxon>
        <taxon>Apiotrichum</taxon>
    </lineage>
</organism>
<feature type="transmembrane region" description="Helical" evidence="7">
    <location>
        <begin position="124"/>
        <end position="148"/>
    </location>
</feature>
<proteinExistence type="predicted"/>
<feature type="transmembrane region" description="Helical" evidence="7">
    <location>
        <begin position="453"/>
        <end position="475"/>
    </location>
</feature>
<dbReference type="InterPro" id="IPR004841">
    <property type="entry name" value="AA-permease/SLC12A_dom"/>
</dbReference>
<dbReference type="Pfam" id="PF00324">
    <property type="entry name" value="AA_permease"/>
    <property type="match status" value="1"/>
</dbReference>
<dbReference type="PANTHER" id="PTHR43341:SF20">
    <property type="entry name" value="AAT FAMILY AMINO ACID TRANSPORTER"/>
    <property type="match status" value="1"/>
</dbReference>
<dbReference type="AlphaFoldDB" id="A0A427XT35"/>
<feature type="transmembrane region" description="Helical" evidence="7">
    <location>
        <begin position="277"/>
        <end position="296"/>
    </location>
</feature>
<dbReference type="GO" id="GO:0016020">
    <property type="term" value="C:membrane"/>
    <property type="evidence" value="ECO:0007669"/>
    <property type="project" value="UniProtKB-SubCell"/>
</dbReference>
<dbReference type="PROSITE" id="PS00218">
    <property type="entry name" value="AMINO_ACID_PERMEASE_1"/>
    <property type="match status" value="1"/>
</dbReference>
<dbReference type="RefSeq" id="XP_028476501.1">
    <property type="nucleotide sequence ID" value="XM_028623568.1"/>
</dbReference>
<keyword evidence="10" id="KW-1185">Reference proteome</keyword>
<evidence type="ECO:0000256" key="5">
    <source>
        <dbReference type="ARBA" id="ARBA00022989"/>
    </source>
</evidence>
<dbReference type="OrthoDB" id="10062876at2759"/>
<feature type="transmembrane region" description="Helical" evidence="7">
    <location>
        <begin position="72"/>
        <end position="92"/>
    </location>
</feature>
<dbReference type="FunFam" id="1.20.1740.10:FF:000006">
    <property type="entry name" value="General amino acid permease"/>
    <property type="match status" value="1"/>
</dbReference>
<comment type="subcellular location">
    <subcellularLocation>
        <location evidence="1">Membrane</location>
        <topology evidence="1">Multi-pass membrane protein</topology>
    </subcellularLocation>
</comment>
<reference evidence="9 10" key="1">
    <citation type="submission" date="2018-11" db="EMBL/GenBank/DDBJ databases">
        <title>Genome sequence of Apiotrichum porosum DSM 27194.</title>
        <authorList>
            <person name="Aliyu H."/>
            <person name="Gorte O."/>
            <person name="Ochsenreither K."/>
        </authorList>
    </citation>
    <scope>NUCLEOTIDE SEQUENCE [LARGE SCALE GENOMIC DNA]</scope>
    <source>
        <strain evidence="9 10">DSM 27194</strain>
    </source>
</reference>
<evidence type="ECO:0000256" key="7">
    <source>
        <dbReference type="SAM" id="Phobius"/>
    </source>
</evidence>
<feature type="transmembrane region" description="Helical" evidence="7">
    <location>
        <begin position="154"/>
        <end position="175"/>
    </location>
</feature>
<feature type="domain" description="Amino acid permease/ SLC12A" evidence="8">
    <location>
        <begin position="44"/>
        <end position="509"/>
    </location>
</feature>
<keyword evidence="2" id="KW-0813">Transport</keyword>
<evidence type="ECO:0000256" key="3">
    <source>
        <dbReference type="ARBA" id="ARBA00022692"/>
    </source>
</evidence>
<evidence type="ECO:0000256" key="1">
    <source>
        <dbReference type="ARBA" id="ARBA00004141"/>
    </source>
</evidence>
<feature type="transmembrane region" description="Helical" evidence="7">
    <location>
        <begin position="481"/>
        <end position="500"/>
    </location>
</feature>
<evidence type="ECO:0000259" key="8">
    <source>
        <dbReference type="Pfam" id="PF00324"/>
    </source>
</evidence>
<feature type="transmembrane region" description="Helical" evidence="7">
    <location>
        <begin position="187"/>
        <end position="204"/>
    </location>
</feature>
<evidence type="ECO:0000313" key="10">
    <source>
        <dbReference type="Proteomes" id="UP000279236"/>
    </source>
</evidence>
<dbReference type="PIRSF" id="PIRSF006060">
    <property type="entry name" value="AA_transporter"/>
    <property type="match status" value="1"/>
</dbReference>
<accession>A0A427XT35</accession>